<dbReference type="EMBL" id="AUXZ01000130">
    <property type="protein sequence ID" value="KZN45239.1"/>
    <property type="molecule type" value="Genomic_DNA"/>
</dbReference>
<reference evidence="2 3" key="1">
    <citation type="submission" date="2013-07" db="EMBL/GenBank/DDBJ databases">
        <title>Comparative Genomic and Metabolomic Analysis of Twelve Strains of Pseudoalteromonas luteoviolacea.</title>
        <authorList>
            <person name="Vynne N.G."/>
            <person name="Mansson M."/>
            <person name="Gram L."/>
        </authorList>
    </citation>
    <scope>NUCLEOTIDE SEQUENCE [LARGE SCALE GENOMIC DNA]</scope>
    <source>
        <strain evidence="2 3">H33</strain>
    </source>
</reference>
<dbReference type="InterPro" id="IPR029045">
    <property type="entry name" value="ClpP/crotonase-like_dom_sf"/>
</dbReference>
<dbReference type="CDD" id="cd06558">
    <property type="entry name" value="crotonase-like"/>
    <property type="match status" value="1"/>
</dbReference>
<proteinExistence type="inferred from homology"/>
<dbReference type="PANTHER" id="PTHR11941:SF54">
    <property type="entry name" value="ENOYL-COA HYDRATASE, MITOCHONDRIAL"/>
    <property type="match status" value="1"/>
</dbReference>
<dbReference type="Proteomes" id="UP000076503">
    <property type="component" value="Unassembled WGS sequence"/>
</dbReference>
<sequence length="283" mass="32198">MKRRVVDLTLKGQKFVRVRATSLYDSEPLAIMRTGSLHWATMQLNKAPYFTKSLLRQLSYFFSPEFQTQKNTIKVISSAKAGVFSLGGDLSSLANVVTNRDEIWLKDYAFTYMTLLHRILSGAKYNMTSIALVQGRAYGIGMELALCTDCVVAEKESVFLYPPAVFNHGLEHFLVRKLQHKSSRCALMEVMYSNRRFSAKELYDLGLVDVLVDVGEGEQAVRDLVSRAQACDLGHAELQKYRYQKSMHSLSQLNGVADTWVKRAIKGDANQQKYLRRLARMQY</sequence>
<name>A0A167ACW5_9GAMM</name>
<dbReference type="GO" id="GO:0006635">
    <property type="term" value="P:fatty acid beta-oxidation"/>
    <property type="evidence" value="ECO:0007669"/>
    <property type="project" value="TreeGrafter"/>
</dbReference>
<accession>A0A167ACW5</accession>
<dbReference type="PATRIC" id="fig|1365251.3.peg.4826"/>
<gene>
    <name evidence="2" type="ORF">N476_04310</name>
</gene>
<comment type="similarity">
    <text evidence="1">Belongs to the enoyl-CoA hydratase/isomerase family.</text>
</comment>
<evidence type="ECO:0000256" key="1">
    <source>
        <dbReference type="ARBA" id="ARBA00005254"/>
    </source>
</evidence>
<comment type="caution">
    <text evidence="2">The sequence shown here is derived from an EMBL/GenBank/DDBJ whole genome shotgun (WGS) entry which is preliminary data.</text>
</comment>
<dbReference type="SUPFAM" id="SSF52096">
    <property type="entry name" value="ClpP/crotonase"/>
    <property type="match status" value="1"/>
</dbReference>
<organism evidence="2 3">
    <name type="scientific">Pseudoalteromonas luteoviolacea H33</name>
    <dbReference type="NCBI Taxonomy" id="1365251"/>
    <lineage>
        <taxon>Bacteria</taxon>
        <taxon>Pseudomonadati</taxon>
        <taxon>Pseudomonadota</taxon>
        <taxon>Gammaproteobacteria</taxon>
        <taxon>Alteromonadales</taxon>
        <taxon>Pseudoalteromonadaceae</taxon>
        <taxon>Pseudoalteromonas</taxon>
    </lineage>
</organism>
<dbReference type="AlphaFoldDB" id="A0A167ACW5"/>
<dbReference type="Gene3D" id="3.90.226.10">
    <property type="entry name" value="2-enoyl-CoA Hydratase, Chain A, domain 1"/>
    <property type="match status" value="1"/>
</dbReference>
<evidence type="ECO:0000313" key="2">
    <source>
        <dbReference type="EMBL" id="KZN45239.1"/>
    </source>
</evidence>
<dbReference type="InterPro" id="IPR001753">
    <property type="entry name" value="Enoyl-CoA_hydra/iso"/>
</dbReference>
<protein>
    <recommendedName>
        <fullName evidence="4">Enoyl-CoA hydratase</fullName>
    </recommendedName>
</protein>
<dbReference type="Pfam" id="PF00378">
    <property type="entry name" value="ECH_1"/>
    <property type="match status" value="1"/>
</dbReference>
<dbReference type="GO" id="GO:0003824">
    <property type="term" value="F:catalytic activity"/>
    <property type="evidence" value="ECO:0007669"/>
    <property type="project" value="UniProtKB-ARBA"/>
</dbReference>
<evidence type="ECO:0000313" key="3">
    <source>
        <dbReference type="Proteomes" id="UP000076503"/>
    </source>
</evidence>
<dbReference type="PANTHER" id="PTHR11941">
    <property type="entry name" value="ENOYL-COA HYDRATASE-RELATED"/>
    <property type="match status" value="1"/>
</dbReference>
<evidence type="ECO:0008006" key="4">
    <source>
        <dbReference type="Google" id="ProtNLM"/>
    </source>
</evidence>